<gene>
    <name evidence="12" type="primary">waaA</name>
    <name evidence="12" type="ORF">Pla22_18280</name>
</gene>
<dbReference type="PANTHER" id="PTHR42755:SF1">
    <property type="entry name" value="3-DEOXY-D-MANNO-OCTULOSONIC ACID TRANSFERASE, MITOCHONDRIAL-RELATED"/>
    <property type="match status" value="1"/>
</dbReference>
<dbReference type="FunFam" id="3.40.50.2000:FF:000032">
    <property type="entry name" value="3-deoxy-D-manno-octulosonic acid transferase"/>
    <property type="match status" value="1"/>
</dbReference>
<dbReference type="Gene3D" id="3.40.50.11720">
    <property type="entry name" value="3-Deoxy-D-manno-octulosonic-acid transferase, N-terminal domain"/>
    <property type="match status" value="1"/>
</dbReference>
<sequence length="441" mass="48959">MLFNLLYAALLAAVSPIVAYRMVRHGRYRRGLGEKLLGLSKTRAKQLRAGKECLWIHAVSVGEVNLLPSVVKQIESLVPDASIVISSSTDTGYDLAVQRFGAERVFFCPLDFTWAVSRTLRHLKPKQVILTELELWPNLIRLASKAGHRVKVINGRLSSRSSERYQQFGFLTRPSFERLHWVGCQDEAALARFEACGVAPSRLSVTGSIKFDNAPMEKDTPEVQELVQWSGVDPWHRVWVVGSTQDGEESMAIEIYQRLRVLNPELRLILVPRHAERFDTVASLLKKSGLNVHRRSCDGSLFSRSWDVDTVVLVDTIGELRNWWGVANIATVGGSFGSRGGQNMLEPAGYGVPVSFGPNTKNFATIADSLIEADAAVRVVDEQSLERFVRRCLSDIPAADSLGENAKAVVAKHRGAIKQTVDHLLHEKTAQQDSDEILRAA</sequence>
<dbReference type="EMBL" id="SJPI01000001">
    <property type="protein sequence ID" value="TWT54193.1"/>
    <property type="molecule type" value="Genomic_DNA"/>
</dbReference>
<keyword evidence="10" id="KW-1003">Cell membrane</keyword>
<dbReference type="Gene3D" id="3.40.50.2000">
    <property type="entry name" value="Glycogen Phosphorylase B"/>
    <property type="match status" value="1"/>
</dbReference>
<evidence type="ECO:0000259" key="11">
    <source>
        <dbReference type="Pfam" id="PF04413"/>
    </source>
</evidence>
<organism evidence="12 13">
    <name type="scientific">Rubripirellula amarantea</name>
    <dbReference type="NCBI Taxonomy" id="2527999"/>
    <lineage>
        <taxon>Bacteria</taxon>
        <taxon>Pseudomonadati</taxon>
        <taxon>Planctomycetota</taxon>
        <taxon>Planctomycetia</taxon>
        <taxon>Pirellulales</taxon>
        <taxon>Pirellulaceae</taxon>
        <taxon>Rubripirellula</taxon>
    </lineage>
</organism>
<dbReference type="InterPro" id="IPR007507">
    <property type="entry name" value="Glycos_transf_N"/>
</dbReference>
<dbReference type="OrthoDB" id="9789797at2"/>
<evidence type="ECO:0000313" key="12">
    <source>
        <dbReference type="EMBL" id="TWT54193.1"/>
    </source>
</evidence>
<feature type="site" description="Transition state stabilizer" evidence="9">
    <location>
        <position position="132"/>
    </location>
</feature>
<keyword evidence="5 10" id="KW-0808">Transferase</keyword>
<evidence type="ECO:0000256" key="9">
    <source>
        <dbReference type="PIRSR" id="PIRSR639901-2"/>
    </source>
</evidence>
<comment type="function">
    <text evidence="10">Involved in lipopolysaccharide (LPS) biosynthesis. Catalyzes the transfer of 3-deoxy-D-manno-octulosonate (Kdo) residue(s) from CMP-Kdo to lipid IV(A), the tetraacyldisaccharide-1,4'-bisphosphate precursor of lipid A.</text>
</comment>
<comment type="catalytic activity">
    <reaction evidence="7 10">
        <text>lipid IVA (E. coli) + CMP-3-deoxy-beta-D-manno-octulosonate = alpha-Kdo-(2-&gt;6)-lipid IVA (E. coli) + CMP + H(+)</text>
        <dbReference type="Rhea" id="RHEA:28066"/>
        <dbReference type="ChEBI" id="CHEBI:15378"/>
        <dbReference type="ChEBI" id="CHEBI:58603"/>
        <dbReference type="ChEBI" id="CHEBI:60364"/>
        <dbReference type="ChEBI" id="CHEBI:60377"/>
        <dbReference type="ChEBI" id="CHEBI:85987"/>
        <dbReference type="EC" id="2.4.99.12"/>
    </reaction>
</comment>
<dbReference type="AlphaFoldDB" id="A0A5C5WW36"/>
<dbReference type="GO" id="GO:0005886">
    <property type="term" value="C:plasma membrane"/>
    <property type="evidence" value="ECO:0007669"/>
    <property type="project" value="UniProtKB-SubCell"/>
</dbReference>
<dbReference type="InterPro" id="IPR039901">
    <property type="entry name" value="Kdotransferase"/>
</dbReference>
<protein>
    <recommendedName>
        <fullName evidence="4 10">3-deoxy-D-manno-octulosonic acid transferase</fullName>
        <shortName evidence="10">Kdo transferase</shortName>
        <ecNumber evidence="3 10">2.4.99.12</ecNumber>
    </recommendedName>
    <alternativeName>
        <fullName evidence="6 10">Lipid IV(A) 3-deoxy-D-manno-octulosonic acid transferase</fullName>
    </alternativeName>
</protein>
<evidence type="ECO:0000256" key="5">
    <source>
        <dbReference type="ARBA" id="ARBA00022679"/>
    </source>
</evidence>
<comment type="pathway">
    <text evidence="1 10">Bacterial outer membrane biogenesis; LPS core biosynthesis.</text>
</comment>
<evidence type="ECO:0000256" key="3">
    <source>
        <dbReference type="ARBA" id="ARBA00012621"/>
    </source>
</evidence>
<feature type="site" description="Transition state stabilizer" evidence="9">
    <location>
        <position position="210"/>
    </location>
</feature>
<dbReference type="GO" id="GO:0043842">
    <property type="term" value="F:Kdo transferase activity"/>
    <property type="evidence" value="ECO:0007669"/>
    <property type="project" value="UniProtKB-EC"/>
</dbReference>
<keyword evidence="13" id="KW-1185">Reference proteome</keyword>
<proteinExistence type="inferred from homology"/>
<dbReference type="Proteomes" id="UP000316598">
    <property type="component" value="Unassembled WGS sequence"/>
</dbReference>
<keyword evidence="10" id="KW-0448">Lipopolysaccharide biosynthesis</keyword>
<keyword evidence="12" id="KW-0328">Glycosyltransferase</keyword>
<dbReference type="InterPro" id="IPR038107">
    <property type="entry name" value="Glycos_transf_N_sf"/>
</dbReference>
<reference evidence="12 13" key="1">
    <citation type="submission" date="2019-02" db="EMBL/GenBank/DDBJ databases">
        <title>Deep-cultivation of Planctomycetes and their phenomic and genomic characterization uncovers novel biology.</title>
        <authorList>
            <person name="Wiegand S."/>
            <person name="Jogler M."/>
            <person name="Boedeker C."/>
            <person name="Pinto D."/>
            <person name="Vollmers J."/>
            <person name="Rivas-Marin E."/>
            <person name="Kohn T."/>
            <person name="Peeters S.H."/>
            <person name="Heuer A."/>
            <person name="Rast P."/>
            <person name="Oberbeckmann S."/>
            <person name="Bunk B."/>
            <person name="Jeske O."/>
            <person name="Meyerdierks A."/>
            <person name="Storesund J.E."/>
            <person name="Kallscheuer N."/>
            <person name="Luecker S."/>
            <person name="Lage O.M."/>
            <person name="Pohl T."/>
            <person name="Merkel B.J."/>
            <person name="Hornburger P."/>
            <person name="Mueller R.-W."/>
            <person name="Bruemmer F."/>
            <person name="Labrenz M."/>
            <person name="Spormann A.M."/>
            <person name="Op Den Camp H."/>
            <person name="Overmann J."/>
            <person name="Amann R."/>
            <person name="Jetten M.S.M."/>
            <person name="Mascher T."/>
            <person name="Medema M.H."/>
            <person name="Devos D.P."/>
            <person name="Kaster A.-K."/>
            <person name="Ovreas L."/>
            <person name="Rohde M."/>
            <person name="Galperin M.Y."/>
            <person name="Jogler C."/>
        </authorList>
    </citation>
    <scope>NUCLEOTIDE SEQUENCE [LARGE SCALE GENOMIC DNA]</scope>
    <source>
        <strain evidence="12 13">Pla22</strain>
    </source>
</reference>
<feature type="domain" description="3-deoxy-D-manno-octulosonic-acid transferase N-terminal" evidence="11">
    <location>
        <begin position="46"/>
        <end position="212"/>
    </location>
</feature>
<evidence type="ECO:0000256" key="4">
    <source>
        <dbReference type="ARBA" id="ARBA00019077"/>
    </source>
</evidence>
<comment type="caution">
    <text evidence="12">The sequence shown here is derived from an EMBL/GenBank/DDBJ whole genome shotgun (WGS) entry which is preliminary data.</text>
</comment>
<evidence type="ECO:0000256" key="2">
    <source>
        <dbReference type="ARBA" id="ARBA00006380"/>
    </source>
</evidence>
<dbReference type="SUPFAM" id="SSF53756">
    <property type="entry name" value="UDP-Glycosyltransferase/glycogen phosphorylase"/>
    <property type="match status" value="1"/>
</dbReference>
<evidence type="ECO:0000256" key="8">
    <source>
        <dbReference type="PIRSR" id="PIRSR639901-1"/>
    </source>
</evidence>
<dbReference type="PANTHER" id="PTHR42755">
    <property type="entry name" value="3-DEOXY-MANNO-OCTULOSONATE CYTIDYLYLTRANSFERASE"/>
    <property type="match status" value="1"/>
</dbReference>
<evidence type="ECO:0000256" key="10">
    <source>
        <dbReference type="RuleBase" id="RU365103"/>
    </source>
</evidence>
<dbReference type="GO" id="GO:0009244">
    <property type="term" value="P:lipopolysaccharide core region biosynthetic process"/>
    <property type="evidence" value="ECO:0007669"/>
    <property type="project" value="UniProtKB-UniRule"/>
</dbReference>
<name>A0A5C5WW36_9BACT</name>
<feature type="active site" description="Proton acceptor" evidence="8">
    <location>
        <position position="63"/>
    </location>
</feature>
<dbReference type="RefSeq" id="WP_146514277.1">
    <property type="nucleotide sequence ID" value="NZ_SJPI01000001.1"/>
</dbReference>
<evidence type="ECO:0000256" key="1">
    <source>
        <dbReference type="ARBA" id="ARBA00004713"/>
    </source>
</evidence>
<comment type="subcellular location">
    <subcellularLocation>
        <location evidence="10">Cell membrane</location>
    </subcellularLocation>
</comment>
<dbReference type="EC" id="2.4.99.12" evidence="3 10"/>
<evidence type="ECO:0000313" key="13">
    <source>
        <dbReference type="Proteomes" id="UP000316598"/>
    </source>
</evidence>
<keyword evidence="10" id="KW-0472">Membrane</keyword>
<evidence type="ECO:0000256" key="7">
    <source>
        <dbReference type="ARBA" id="ARBA00049183"/>
    </source>
</evidence>
<dbReference type="Pfam" id="PF04413">
    <property type="entry name" value="Glycos_transf_N"/>
    <property type="match status" value="1"/>
</dbReference>
<dbReference type="GO" id="GO:0009245">
    <property type="term" value="P:lipid A biosynthetic process"/>
    <property type="evidence" value="ECO:0007669"/>
    <property type="project" value="TreeGrafter"/>
</dbReference>
<dbReference type="UniPathway" id="UPA00958"/>
<evidence type="ECO:0000256" key="6">
    <source>
        <dbReference type="ARBA" id="ARBA00031445"/>
    </source>
</evidence>
<accession>A0A5C5WW36</accession>
<comment type="similarity">
    <text evidence="2">Belongs to the glycosyltransferase group 1 family. Glycosyltransferase 30 subfamily.</text>
</comment>